<dbReference type="SMART" id="SM00490">
    <property type="entry name" value="HELICc"/>
    <property type="match status" value="1"/>
</dbReference>
<dbReference type="InterPro" id="IPR011545">
    <property type="entry name" value="DEAD/DEAH_box_helicase_dom"/>
</dbReference>
<dbReference type="GO" id="GO:0004386">
    <property type="term" value="F:helicase activity"/>
    <property type="evidence" value="ECO:0007669"/>
    <property type="project" value="UniProtKB-KW"/>
</dbReference>
<evidence type="ECO:0000256" key="7">
    <source>
        <dbReference type="ARBA" id="ARBA00023204"/>
    </source>
</evidence>
<keyword evidence="1" id="KW-0547">Nucleotide-binding</keyword>
<feature type="domain" description="Helicase C-terminal" evidence="10">
    <location>
        <begin position="491"/>
        <end position="660"/>
    </location>
</feature>
<dbReference type="Pfam" id="PF00270">
    <property type="entry name" value="DEAD"/>
    <property type="match status" value="1"/>
</dbReference>
<keyword evidence="2" id="KW-0227">DNA damage</keyword>
<evidence type="ECO:0000256" key="3">
    <source>
        <dbReference type="ARBA" id="ARBA00022801"/>
    </source>
</evidence>
<evidence type="ECO:0000259" key="9">
    <source>
        <dbReference type="PROSITE" id="PS51192"/>
    </source>
</evidence>
<reference evidence="11 12" key="1">
    <citation type="submission" date="2021-04" db="EMBL/GenBank/DDBJ databases">
        <title>Ruania sp. nov., isolated from sandy soil of mangrove forest.</title>
        <authorList>
            <person name="Ge X."/>
            <person name="Huang R."/>
            <person name="Liu W."/>
        </authorList>
    </citation>
    <scope>NUCLEOTIDE SEQUENCE [LARGE SCALE GENOMIC DNA]</scope>
    <source>
        <strain evidence="11 12">N2-46</strain>
    </source>
</reference>
<dbReference type="PANTHER" id="PTHR47964:SF1">
    <property type="entry name" value="ATP-DEPENDENT DNA HELICASE HOMOLOG RECG, CHLOROPLASTIC"/>
    <property type="match status" value="1"/>
</dbReference>
<proteinExistence type="predicted"/>
<dbReference type="Pfam" id="PF19833">
    <property type="entry name" value="RecG_dom3_C"/>
    <property type="match status" value="1"/>
</dbReference>
<dbReference type="Pfam" id="PF00271">
    <property type="entry name" value="Helicase_C"/>
    <property type="match status" value="1"/>
</dbReference>
<protein>
    <recommendedName>
        <fullName evidence="8">Probable DNA 3'-5' helicase RecG</fullName>
    </recommendedName>
</protein>
<dbReference type="PROSITE" id="PS51192">
    <property type="entry name" value="HELICASE_ATP_BIND_1"/>
    <property type="match status" value="1"/>
</dbReference>
<dbReference type="SUPFAM" id="SSF52540">
    <property type="entry name" value="P-loop containing nucleoside triphosphate hydrolases"/>
    <property type="match status" value="2"/>
</dbReference>
<evidence type="ECO:0000256" key="8">
    <source>
        <dbReference type="ARBA" id="ARBA00049819"/>
    </source>
</evidence>
<dbReference type="SMART" id="SM00487">
    <property type="entry name" value="DEXDc"/>
    <property type="match status" value="1"/>
</dbReference>
<evidence type="ECO:0000313" key="11">
    <source>
        <dbReference type="EMBL" id="MBZ2198566.1"/>
    </source>
</evidence>
<feature type="domain" description="Helicase ATP-binding" evidence="9">
    <location>
        <begin position="290"/>
        <end position="463"/>
    </location>
</feature>
<evidence type="ECO:0000259" key="10">
    <source>
        <dbReference type="PROSITE" id="PS51194"/>
    </source>
</evidence>
<dbReference type="InterPro" id="IPR033454">
    <property type="entry name" value="RecG_wedge"/>
</dbReference>
<dbReference type="PROSITE" id="PS51194">
    <property type="entry name" value="HELICASE_CTER"/>
    <property type="match status" value="1"/>
</dbReference>
<evidence type="ECO:0000256" key="5">
    <source>
        <dbReference type="ARBA" id="ARBA00022840"/>
    </source>
</evidence>
<dbReference type="RefSeq" id="WP_223409537.1">
    <property type="nucleotide sequence ID" value="NZ_JAGSHT010000020.1"/>
</dbReference>
<dbReference type="InterPro" id="IPR047112">
    <property type="entry name" value="RecG/Mfd"/>
</dbReference>
<keyword evidence="7" id="KW-0234">DNA repair</keyword>
<keyword evidence="12" id="KW-1185">Reference proteome</keyword>
<evidence type="ECO:0000256" key="1">
    <source>
        <dbReference type="ARBA" id="ARBA00022741"/>
    </source>
</evidence>
<dbReference type="PANTHER" id="PTHR47964">
    <property type="entry name" value="ATP-DEPENDENT DNA HELICASE HOMOLOG RECG, CHLOROPLASTIC"/>
    <property type="match status" value="1"/>
</dbReference>
<dbReference type="Gene3D" id="2.40.50.140">
    <property type="entry name" value="Nucleic acid-binding proteins"/>
    <property type="match status" value="1"/>
</dbReference>
<keyword evidence="5" id="KW-0067">ATP-binding</keyword>
<dbReference type="Gene3D" id="3.40.50.300">
    <property type="entry name" value="P-loop containing nucleotide triphosphate hydrolases"/>
    <property type="match status" value="2"/>
</dbReference>
<dbReference type="InterPro" id="IPR001650">
    <property type="entry name" value="Helicase_C-like"/>
</dbReference>
<dbReference type="Pfam" id="PF17191">
    <property type="entry name" value="RecG_wedge"/>
    <property type="match status" value="1"/>
</dbReference>
<keyword evidence="6" id="KW-0238">DNA-binding</keyword>
<evidence type="ECO:0000256" key="2">
    <source>
        <dbReference type="ARBA" id="ARBA00022763"/>
    </source>
</evidence>
<dbReference type="InterPro" id="IPR012340">
    <property type="entry name" value="NA-bd_OB-fold"/>
</dbReference>
<evidence type="ECO:0000256" key="4">
    <source>
        <dbReference type="ARBA" id="ARBA00022806"/>
    </source>
</evidence>
<comment type="caution">
    <text evidence="11">The sequence shown here is derived from an EMBL/GenBank/DDBJ whole genome shotgun (WGS) entry which is preliminary data.</text>
</comment>
<sequence length="733" mass="79097">MAEKPTPTKEFSRLVGPGAAKALLTLGISDQRGLLFHFPRRYLKRGEYTTLSELRVGENVTVAAEVVDFSSRRARSGTMTLVDVTVSDGRTRLPMRFFARHQGTVHGLAHALKIGTSAIFSGEVENFNGTIQLKHPEFEPFDTGDVLDDLRAAHEAERPVPVYPATAKVSSLLIRRAMRMVVDPLHDGEVNDPVPPEIVARRGMLDATQAMRMIHRPHAEADYRRAQHRFRYTEAFLLQTALARRRADIAAYEATPRPPRPGALLDALDTQLPFALTAGQLEVAAEISADLAAPSPMQRLLQGEVGSGKTVVALRAMMQVIDAGGQAALLAPTEVLAQQHARSIRNLLGPLGEAGMLGGADDGTRVALLTGSLSASQRRQALADAASGAAGIVIGTHSLLNEKVQFADLALTVIDEQHRFGVEQRDALRAKGRTVPHQLYMTATPIPRSVAMTFFGDVEVSTLREVPAGRSPITTHLVPVDKPKWIARTWDLVAEAVARGERAYVVAPRITANGGDDGADLLDAPDDKRPLATVEEVADLLAAEPVLSGIAVGVMHGRLPSDEKDAVMEAFSAGRTPVLVTTTVIEVGVDVPEASVMVVMDADRFGLSQLHQLRGRVGRGSAPGTCLLVTGAGEDTPALQRLKVLTETTDGFVLAEKDLEQRREGDVLGAAQSGRGNSLKLLRVFTDRGVIEEAREDARRLIAEDPNLVHHPDLLVAITQLVDPDHEEFLDRA</sequence>
<evidence type="ECO:0000313" key="12">
    <source>
        <dbReference type="Proteomes" id="UP000826651"/>
    </source>
</evidence>
<organism evidence="11 12">
    <name type="scientific">Occultella gossypii</name>
    <dbReference type="NCBI Taxonomy" id="2800820"/>
    <lineage>
        <taxon>Bacteria</taxon>
        <taxon>Bacillati</taxon>
        <taxon>Actinomycetota</taxon>
        <taxon>Actinomycetes</taxon>
        <taxon>Micrococcales</taxon>
        <taxon>Ruaniaceae</taxon>
        <taxon>Occultella</taxon>
    </lineage>
</organism>
<dbReference type="EMBL" id="JAGSHT010000020">
    <property type="protein sequence ID" value="MBZ2198566.1"/>
    <property type="molecule type" value="Genomic_DNA"/>
</dbReference>
<name>A0ABS7SH16_9MICO</name>
<dbReference type="CDD" id="cd04488">
    <property type="entry name" value="RecG_wedge_OBF"/>
    <property type="match status" value="1"/>
</dbReference>
<dbReference type="SUPFAM" id="SSF50249">
    <property type="entry name" value="Nucleic acid-binding proteins"/>
    <property type="match status" value="1"/>
</dbReference>
<evidence type="ECO:0000256" key="6">
    <source>
        <dbReference type="ARBA" id="ARBA00023125"/>
    </source>
</evidence>
<dbReference type="InterPro" id="IPR027417">
    <property type="entry name" value="P-loop_NTPase"/>
</dbReference>
<keyword evidence="4 11" id="KW-0347">Helicase</keyword>
<dbReference type="Proteomes" id="UP000826651">
    <property type="component" value="Unassembled WGS sequence"/>
</dbReference>
<gene>
    <name evidence="11" type="ORF">KCQ71_20620</name>
</gene>
<dbReference type="InterPro" id="IPR014001">
    <property type="entry name" value="Helicase_ATP-bd"/>
</dbReference>
<dbReference type="InterPro" id="IPR045562">
    <property type="entry name" value="RecG_dom3_C"/>
</dbReference>
<keyword evidence="3" id="KW-0378">Hydrolase</keyword>
<accession>A0ABS7SH16</accession>